<evidence type="ECO:0000256" key="4">
    <source>
        <dbReference type="ARBA" id="ARBA00022884"/>
    </source>
</evidence>
<dbReference type="CDD" id="cd04163">
    <property type="entry name" value="Era"/>
    <property type="match status" value="1"/>
</dbReference>
<organism evidence="12 13">
    <name type="scientific">Candidatus Magnetaquiglobus chichijimensis</name>
    <dbReference type="NCBI Taxonomy" id="3141448"/>
    <lineage>
        <taxon>Bacteria</taxon>
        <taxon>Pseudomonadati</taxon>
        <taxon>Pseudomonadota</taxon>
        <taxon>Magnetococcia</taxon>
        <taxon>Magnetococcales</taxon>
        <taxon>Candidatus Magnetaquicoccaceae</taxon>
        <taxon>Candidatus Magnetaquiglobus</taxon>
    </lineage>
</organism>
<dbReference type="NCBIfam" id="NF000908">
    <property type="entry name" value="PRK00089.1"/>
    <property type="match status" value="1"/>
</dbReference>
<comment type="subcellular location">
    <subcellularLocation>
        <location evidence="6">Cytoplasm</location>
    </subcellularLocation>
    <subcellularLocation>
        <location evidence="6">Cell membrane</location>
        <topology evidence="6">Peripheral membrane protein</topology>
    </subcellularLocation>
</comment>
<evidence type="ECO:0000256" key="7">
    <source>
        <dbReference type="PROSITE-ProRule" id="PRU01050"/>
    </source>
</evidence>
<sequence>MNGSSAETPDNRSKQPGEFRSGYIAIAGRPNTGKSTFLNRVLGRKAAIVTPKAQTTRGRVLGVYERQGAQLIFLDTPGIHDPGRVLLNQVMVRTAFEACREADVTLYFVEATSGLTDEDREILNRLGEAPIILVFNKVDRTPNSRLMEKVSATSELAGGRIAEVVPISALTGRNVERLLDLLVRFLPEGPRYFPEGQWTDQPESFIIAEVIREKLFMLLRQELPYALAVRVVLWEQRPPPSEVRDLEAHILVARESQKGIVIGHRGELLKRVGAQARKELEHQFDCPIFMRLQVRVEREWSADARILAALGYVHPEEDEEPDADLG</sequence>
<dbReference type="NCBIfam" id="TIGR00436">
    <property type="entry name" value="era"/>
    <property type="match status" value="1"/>
</dbReference>
<dbReference type="InterPro" id="IPR030388">
    <property type="entry name" value="G_ERA_dom"/>
</dbReference>
<proteinExistence type="inferred from homology"/>
<keyword evidence="4 6" id="KW-0694">RNA-binding</keyword>
<evidence type="ECO:0000259" key="10">
    <source>
        <dbReference type="PROSITE" id="PS50823"/>
    </source>
</evidence>
<keyword evidence="3 6" id="KW-0547">Nucleotide-binding</keyword>
<dbReference type="InterPro" id="IPR009019">
    <property type="entry name" value="KH_sf_prok-type"/>
</dbReference>
<feature type="region of interest" description="G4" evidence="7">
    <location>
        <begin position="136"/>
        <end position="139"/>
    </location>
</feature>
<dbReference type="InterPro" id="IPR006073">
    <property type="entry name" value="GTP-bd"/>
</dbReference>
<dbReference type="Gene3D" id="3.40.50.300">
    <property type="entry name" value="P-loop containing nucleotide triphosphate hydrolases"/>
    <property type="match status" value="1"/>
</dbReference>
<dbReference type="EMBL" id="BAAFGK010000001">
    <property type="protein sequence ID" value="GAB0056063.1"/>
    <property type="molecule type" value="Genomic_DNA"/>
</dbReference>
<reference evidence="12 13" key="1">
    <citation type="submission" date="2024-05" db="EMBL/GenBank/DDBJ databases">
        <authorList>
            <consortium name="Candidatus Magnetaquicoccaceae bacterium FCR-1 genome sequencing consortium"/>
            <person name="Shimoshige H."/>
            <person name="Shimamura S."/>
            <person name="Taoka A."/>
            <person name="Kobayashi H."/>
            <person name="Maekawa T."/>
        </authorList>
    </citation>
    <scope>NUCLEOTIDE SEQUENCE [LARGE SCALE GENOMIC DNA]</scope>
    <source>
        <strain evidence="12 13">FCR-1</strain>
    </source>
</reference>
<feature type="binding site" evidence="6">
    <location>
        <begin position="28"/>
        <end position="35"/>
    </location>
    <ligand>
        <name>GTP</name>
        <dbReference type="ChEBI" id="CHEBI:37565"/>
    </ligand>
</feature>
<feature type="region of interest" description="G1" evidence="7">
    <location>
        <begin position="28"/>
        <end position="35"/>
    </location>
</feature>
<dbReference type="InterPro" id="IPR015946">
    <property type="entry name" value="KH_dom-like_a/b"/>
</dbReference>
<feature type="region of interest" description="G3" evidence="7">
    <location>
        <begin position="75"/>
        <end position="78"/>
    </location>
</feature>
<keyword evidence="6" id="KW-0690">Ribosome biogenesis</keyword>
<name>A0ABQ0C5B4_9PROT</name>
<gene>
    <name evidence="6 12" type="primary">era</name>
    <name evidence="12" type="ORF">SIID45300_00363</name>
</gene>
<reference evidence="12 13" key="2">
    <citation type="submission" date="2024-09" db="EMBL/GenBank/DDBJ databases">
        <title>Draft genome sequence of Candidatus Magnetaquicoccaceae bacterium FCR-1.</title>
        <authorList>
            <person name="Shimoshige H."/>
            <person name="Shimamura S."/>
            <person name="Taoka A."/>
            <person name="Kobayashi H."/>
            <person name="Maekawa T."/>
        </authorList>
    </citation>
    <scope>NUCLEOTIDE SEQUENCE [LARGE SCALE GENOMIC DNA]</scope>
    <source>
        <strain evidence="12 13">FCR-1</strain>
    </source>
</reference>
<evidence type="ECO:0000313" key="13">
    <source>
        <dbReference type="Proteomes" id="UP001628193"/>
    </source>
</evidence>
<evidence type="ECO:0000256" key="3">
    <source>
        <dbReference type="ARBA" id="ARBA00022741"/>
    </source>
</evidence>
<dbReference type="PANTHER" id="PTHR42698">
    <property type="entry name" value="GTPASE ERA"/>
    <property type="match status" value="1"/>
</dbReference>
<comment type="subunit">
    <text evidence="6">Monomer.</text>
</comment>
<dbReference type="PANTHER" id="PTHR42698:SF1">
    <property type="entry name" value="GTPASE ERA, MITOCHONDRIAL"/>
    <property type="match status" value="1"/>
</dbReference>
<keyword evidence="5 6" id="KW-0342">GTP-binding</keyword>
<keyword evidence="6" id="KW-0472">Membrane</keyword>
<evidence type="ECO:0000256" key="9">
    <source>
        <dbReference type="SAM" id="MobiDB-lite"/>
    </source>
</evidence>
<feature type="domain" description="KH type-2" evidence="10">
    <location>
        <begin position="219"/>
        <end position="298"/>
    </location>
</feature>
<evidence type="ECO:0000256" key="5">
    <source>
        <dbReference type="ARBA" id="ARBA00023134"/>
    </source>
</evidence>
<keyword evidence="6" id="KW-1003">Cell membrane</keyword>
<dbReference type="CDD" id="cd22534">
    <property type="entry name" value="KH-II_Era"/>
    <property type="match status" value="1"/>
</dbReference>
<dbReference type="PROSITE" id="PS51713">
    <property type="entry name" value="G_ERA"/>
    <property type="match status" value="1"/>
</dbReference>
<evidence type="ECO:0000256" key="1">
    <source>
        <dbReference type="ARBA" id="ARBA00007921"/>
    </source>
</evidence>
<dbReference type="NCBIfam" id="TIGR00231">
    <property type="entry name" value="small_GTP"/>
    <property type="match status" value="1"/>
</dbReference>
<dbReference type="RefSeq" id="WP_420903772.1">
    <property type="nucleotide sequence ID" value="NZ_BAAFGK010000001.1"/>
</dbReference>
<dbReference type="Pfam" id="PF01926">
    <property type="entry name" value="MMR_HSR1"/>
    <property type="match status" value="1"/>
</dbReference>
<dbReference type="HAMAP" id="MF_00367">
    <property type="entry name" value="GTPase_Era"/>
    <property type="match status" value="1"/>
</dbReference>
<accession>A0ABQ0C5B4</accession>
<dbReference type="InterPro" id="IPR004044">
    <property type="entry name" value="KH_dom_type_2"/>
</dbReference>
<feature type="domain" description="Era-type G" evidence="11">
    <location>
        <begin position="20"/>
        <end position="188"/>
    </location>
</feature>
<dbReference type="Proteomes" id="UP001628193">
    <property type="component" value="Unassembled WGS sequence"/>
</dbReference>
<evidence type="ECO:0000256" key="8">
    <source>
        <dbReference type="RuleBase" id="RU003761"/>
    </source>
</evidence>
<dbReference type="InterPro" id="IPR005662">
    <property type="entry name" value="GTPase_Era-like"/>
</dbReference>
<dbReference type="Gene3D" id="3.30.300.20">
    <property type="match status" value="1"/>
</dbReference>
<dbReference type="SUPFAM" id="SSF54814">
    <property type="entry name" value="Prokaryotic type KH domain (KH-domain type II)"/>
    <property type="match status" value="1"/>
</dbReference>
<dbReference type="PROSITE" id="PS50823">
    <property type="entry name" value="KH_TYPE_2"/>
    <property type="match status" value="1"/>
</dbReference>
<dbReference type="SUPFAM" id="SSF52540">
    <property type="entry name" value="P-loop containing nucleoside triphosphate hydrolases"/>
    <property type="match status" value="1"/>
</dbReference>
<comment type="function">
    <text evidence="6">An essential GTPase that binds both GDP and GTP, with rapid nucleotide exchange. Plays a role in 16S rRNA processing and 30S ribosomal subunit biogenesis and possibly also in cell cycle regulation and energy metabolism.</text>
</comment>
<feature type="binding site" evidence="6">
    <location>
        <begin position="75"/>
        <end position="79"/>
    </location>
    <ligand>
        <name>GTP</name>
        <dbReference type="ChEBI" id="CHEBI:37565"/>
    </ligand>
</feature>
<comment type="similarity">
    <text evidence="1 6 7 8">Belongs to the TRAFAC class TrmE-Era-EngA-EngB-Septin-like GTPase superfamily. Era GTPase family.</text>
</comment>
<evidence type="ECO:0000256" key="2">
    <source>
        <dbReference type="ARBA" id="ARBA00020484"/>
    </source>
</evidence>
<dbReference type="InterPro" id="IPR005225">
    <property type="entry name" value="Small_GTP-bd"/>
</dbReference>
<feature type="region of interest" description="G2" evidence="7">
    <location>
        <begin position="54"/>
        <end position="58"/>
    </location>
</feature>
<feature type="region of interest" description="Disordered" evidence="9">
    <location>
        <begin position="1"/>
        <end position="23"/>
    </location>
</feature>
<evidence type="ECO:0000313" key="12">
    <source>
        <dbReference type="EMBL" id="GAB0056063.1"/>
    </source>
</evidence>
<evidence type="ECO:0000259" key="11">
    <source>
        <dbReference type="PROSITE" id="PS51713"/>
    </source>
</evidence>
<keyword evidence="6" id="KW-0963">Cytoplasm</keyword>
<dbReference type="InterPro" id="IPR027417">
    <property type="entry name" value="P-loop_NTPase"/>
</dbReference>
<dbReference type="Pfam" id="PF07650">
    <property type="entry name" value="KH_2"/>
    <property type="match status" value="1"/>
</dbReference>
<keyword evidence="13" id="KW-1185">Reference proteome</keyword>
<comment type="caution">
    <text evidence="12">The sequence shown here is derived from an EMBL/GenBank/DDBJ whole genome shotgun (WGS) entry which is preliminary data.</text>
</comment>
<keyword evidence="6" id="KW-0699">rRNA-binding</keyword>
<evidence type="ECO:0000256" key="6">
    <source>
        <dbReference type="HAMAP-Rule" id="MF_00367"/>
    </source>
</evidence>
<protein>
    <recommendedName>
        <fullName evidence="2 6">GTPase Era</fullName>
    </recommendedName>
</protein>
<feature type="region of interest" description="G5" evidence="7">
    <location>
        <begin position="167"/>
        <end position="169"/>
    </location>
</feature>
<feature type="binding site" evidence="6">
    <location>
        <begin position="136"/>
        <end position="139"/>
    </location>
    <ligand>
        <name>GTP</name>
        <dbReference type="ChEBI" id="CHEBI:37565"/>
    </ligand>
</feature>